<organism evidence="2 3">
    <name type="scientific">Phaseolus coccineus</name>
    <name type="common">Scarlet runner bean</name>
    <name type="synonym">Phaseolus multiflorus</name>
    <dbReference type="NCBI Taxonomy" id="3886"/>
    <lineage>
        <taxon>Eukaryota</taxon>
        <taxon>Viridiplantae</taxon>
        <taxon>Streptophyta</taxon>
        <taxon>Embryophyta</taxon>
        <taxon>Tracheophyta</taxon>
        <taxon>Spermatophyta</taxon>
        <taxon>Magnoliopsida</taxon>
        <taxon>eudicotyledons</taxon>
        <taxon>Gunneridae</taxon>
        <taxon>Pentapetalae</taxon>
        <taxon>rosids</taxon>
        <taxon>fabids</taxon>
        <taxon>Fabales</taxon>
        <taxon>Fabaceae</taxon>
        <taxon>Papilionoideae</taxon>
        <taxon>50 kb inversion clade</taxon>
        <taxon>NPAAA clade</taxon>
        <taxon>indigoferoid/millettioid clade</taxon>
        <taxon>Phaseoleae</taxon>
        <taxon>Phaseolus</taxon>
    </lineage>
</organism>
<protein>
    <submittedName>
        <fullName evidence="2">Uncharacterized protein</fullName>
    </submittedName>
</protein>
<dbReference type="AlphaFoldDB" id="A0AAN9MJT1"/>
<dbReference type="Proteomes" id="UP001374584">
    <property type="component" value="Unassembled WGS sequence"/>
</dbReference>
<evidence type="ECO:0000313" key="2">
    <source>
        <dbReference type="EMBL" id="KAK7352718.1"/>
    </source>
</evidence>
<keyword evidence="1" id="KW-1133">Transmembrane helix</keyword>
<dbReference type="EMBL" id="JAYMYR010000007">
    <property type="protein sequence ID" value="KAK7352718.1"/>
    <property type="molecule type" value="Genomic_DNA"/>
</dbReference>
<evidence type="ECO:0000313" key="3">
    <source>
        <dbReference type="Proteomes" id="UP001374584"/>
    </source>
</evidence>
<keyword evidence="3" id="KW-1185">Reference proteome</keyword>
<feature type="transmembrane region" description="Helical" evidence="1">
    <location>
        <begin position="20"/>
        <end position="42"/>
    </location>
</feature>
<name>A0AAN9MJT1_PHACN</name>
<comment type="caution">
    <text evidence="2">The sequence shown here is derived from an EMBL/GenBank/DDBJ whole genome shotgun (WGS) entry which is preliminary data.</text>
</comment>
<reference evidence="2 3" key="1">
    <citation type="submission" date="2024-01" db="EMBL/GenBank/DDBJ databases">
        <title>The genomes of 5 underutilized Papilionoideae crops provide insights into root nodulation and disease resistanc.</title>
        <authorList>
            <person name="Jiang F."/>
        </authorList>
    </citation>
    <scope>NUCLEOTIDE SEQUENCE [LARGE SCALE GENOMIC DNA]</scope>
    <source>
        <strain evidence="2">JINMINGXINNONG_FW02</strain>
        <tissue evidence="2">Leaves</tissue>
    </source>
</reference>
<keyword evidence="1" id="KW-0472">Membrane</keyword>
<evidence type="ECO:0000256" key="1">
    <source>
        <dbReference type="SAM" id="Phobius"/>
    </source>
</evidence>
<keyword evidence="1" id="KW-0812">Transmembrane</keyword>
<accession>A0AAN9MJT1</accession>
<sequence>MCYWSQSLLSFYYNFLSHLHFRWFSFVFCCCRNSIYGVYMVINSYVYQLKHLDKNTQYSSAFFGLLISSTRPHFWPLEAHSYPRRAVQEQALLRYFEEGLSVHVVLHNIASGPLTSNFCSSWLL</sequence>
<gene>
    <name evidence="2" type="ORF">VNO80_18146</name>
</gene>
<proteinExistence type="predicted"/>